<proteinExistence type="predicted"/>
<sequence>MEKGWVPNFSTMKSLVNGLASVLKVDEARELVEQMKEKFSKSAYMWSQVEEILHFRVRVWGVNNRDERRKQLEKGKGRGSGIYGLNVGHVDDSLSKSMVSSIKSSSSCSKSTAS</sequence>
<comment type="caution">
    <text evidence="1">The sequence shown here is derived from an EMBL/GenBank/DDBJ whole genome shotgun (WGS) entry which is preliminary data.</text>
</comment>
<reference evidence="1 2" key="1">
    <citation type="journal article" date="2021" name="Hortic Res">
        <title>High-quality reference genome and annotation aids understanding of berry development for evergreen blueberry (Vaccinium darrowii).</title>
        <authorList>
            <person name="Yu J."/>
            <person name="Hulse-Kemp A.M."/>
            <person name="Babiker E."/>
            <person name="Staton M."/>
        </authorList>
    </citation>
    <scope>NUCLEOTIDE SEQUENCE [LARGE SCALE GENOMIC DNA]</scope>
    <source>
        <strain evidence="2">cv. NJ 8807/NJ 8810</strain>
        <tissue evidence="1">Young leaf</tissue>
    </source>
</reference>
<name>A0ACB7XZR4_9ERIC</name>
<evidence type="ECO:0000313" key="1">
    <source>
        <dbReference type="EMBL" id="KAH7846641.1"/>
    </source>
</evidence>
<organism evidence="1 2">
    <name type="scientific">Vaccinium darrowii</name>
    <dbReference type="NCBI Taxonomy" id="229202"/>
    <lineage>
        <taxon>Eukaryota</taxon>
        <taxon>Viridiplantae</taxon>
        <taxon>Streptophyta</taxon>
        <taxon>Embryophyta</taxon>
        <taxon>Tracheophyta</taxon>
        <taxon>Spermatophyta</taxon>
        <taxon>Magnoliopsida</taxon>
        <taxon>eudicotyledons</taxon>
        <taxon>Gunneridae</taxon>
        <taxon>Pentapetalae</taxon>
        <taxon>asterids</taxon>
        <taxon>Ericales</taxon>
        <taxon>Ericaceae</taxon>
        <taxon>Vaccinioideae</taxon>
        <taxon>Vaccinieae</taxon>
        <taxon>Vaccinium</taxon>
    </lineage>
</organism>
<keyword evidence="2" id="KW-1185">Reference proteome</keyword>
<dbReference type="Proteomes" id="UP000828048">
    <property type="component" value="Chromosome 5"/>
</dbReference>
<protein>
    <submittedName>
        <fullName evidence="1">Uncharacterized protein</fullName>
    </submittedName>
</protein>
<dbReference type="EMBL" id="CM037155">
    <property type="protein sequence ID" value="KAH7846641.1"/>
    <property type="molecule type" value="Genomic_DNA"/>
</dbReference>
<evidence type="ECO:0000313" key="2">
    <source>
        <dbReference type="Proteomes" id="UP000828048"/>
    </source>
</evidence>
<accession>A0ACB7XZR4</accession>
<gene>
    <name evidence="1" type="ORF">Vadar_016352</name>
</gene>